<evidence type="ECO:0000256" key="11">
    <source>
        <dbReference type="SAM" id="MobiDB-lite"/>
    </source>
</evidence>
<evidence type="ECO:0000256" key="4">
    <source>
        <dbReference type="ARBA" id="ARBA00022692"/>
    </source>
</evidence>
<dbReference type="WBParaSite" id="ACRNAN_Path_242.g906.t1">
    <property type="protein sequence ID" value="ACRNAN_Path_242.g906.t1"/>
    <property type="gene ID" value="ACRNAN_Path_242.g906"/>
</dbReference>
<evidence type="ECO:0000256" key="9">
    <source>
        <dbReference type="PIRNR" id="PIRNR000439"/>
    </source>
</evidence>
<dbReference type="GO" id="GO:0005789">
    <property type="term" value="C:endoplasmic reticulum membrane"/>
    <property type="evidence" value="ECO:0007669"/>
    <property type="project" value="UniProtKB-SubCell"/>
</dbReference>
<feature type="transmembrane region" description="Helical" evidence="12">
    <location>
        <begin position="290"/>
        <end position="313"/>
    </location>
</feature>
<name>A0A914C494_9BILA</name>
<evidence type="ECO:0000256" key="6">
    <source>
        <dbReference type="ARBA" id="ARBA00022989"/>
    </source>
</evidence>
<feature type="transmembrane region" description="Helical" evidence="12">
    <location>
        <begin position="395"/>
        <end position="414"/>
    </location>
</feature>
<dbReference type="PIRSF" id="PIRSF000439">
    <property type="entry name" value="Oat_ACAT_DAG_ARE"/>
    <property type="match status" value="1"/>
</dbReference>
<keyword evidence="13" id="KW-1185">Reference proteome</keyword>
<evidence type="ECO:0000256" key="7">
    <source>
        <dbReference type="ARBA" id="ARBA00023136"/>
    </source>
</evidence>
<feature type="active site" evidence="10">
    <location>
        <position position="385"/>
    </location>
</feature>
<keyword evidence="6 12" id="KW-1133">Transmembrane helix</keyword>
<dbReference type="InterPro" id="IPR004299">
    <property type="entry name" value="MBOAT_fam"/>
</dbReference>
<feature type="compositionally biased region" description="Basic and acidic residues" evidence="11">
    <location>
        <begin position="12"/>
        <end position="29"/>
    </location>
</feature>
<dbReference type="GO" id="GO:0008203">
    <property type="term" value="P:cholesterol metabolic process"/>
    <property type="evidence" value="ECO:0007669"/>
    <property type="project" value="TreeGrafter"/>
</dbReference>
<evidence type="ECO:0000256" key="2">
    <source>
        <dbReference type="ARBA" id="ARBA00009010"/>
    </source>
</evidence>
<dbReference type="Proteomes" id="UP000887540">
    <property type="component" value="Unplaced"/>
</dbReference>
<evidence type="ECO:0000256" key="10">
    <source>
        <dbReference type="PIRSR" id="PIRSR000439-1"/>
    </source>
</evidence>
<reference evidence="14" key="1">
    <citation type="submission" date="2022-11" db="UniProtKB">
        <authorList>
            <consortium name="WormBaseParasite"/>
        </authorList>
    </citation>
    <scope>IDENTIFICATION</scope>
</reference>
<evidence type="ECO:0000256" key="5">
    <source>
        <dbReference type="ARBA" id="ARBA00022824"/>
    </source>
</evidence>
<organism evidence="13 14">
    <name type="scientific">Acrobeloides nanus</name>
    <dbReference type="NCBI Taxonomy" id="290746"/>
    <lineage>
        <taxon>Eukaryota</taxon>
        <taxon>Metazoa</taxon>
        <taxon>Ecdysozoa</taxon>
        <taxon>Nematoda</taxon>
        <taxon>Chromadorea</taxon>
        <taxon>Rhabditida</taxon>
        <taxon>Tylenchina</taxon>
        <taxon>Cephalobomorpha</taxon>
        <taxon>Cephaloboidea</taxon>
        <taxon>Cephalobidae</taxon>
        <taxon>Acrobeloides</taxon>
    </lineage>
</organism>
<protein>
    <recommendedName>
        <fullName evidence="9">O-acyltransferase</fullName>
    </recommendedName>
</protein>
<dbReference type="Pfam" id="PF03062">
    <property type="entry name" value="MBOAT"/>
    <property type="match status" value="1"/>
</dbReference>
<evidence type="ECO:0000256" key="3">
    <source>
        <dbReference type="ARBA" id="ARBA00022679"/>
    </source>
</evidence>
<evidence type="ECO:0000256" key="12">
    <source>
        <dbReference type="SAM" id="Phobius"/>
    </source>
</evidence>
<keyword evidence="5 9" id="KW-0256">Endoplasmic reticulum</keyword>
<evidence type="ECO:0000313" key="13">
    <source>
        <dbReference type="Proteomes" id="UP000887540"/>
    </source>
</evidence>
<dbReference type="GO" id="GO:0008374">
    <property type="term" value="F:O-acyltransferase activity"/>
    <property type="evidence" value="ECO:0007669"/>
    <property type="project" value="InterPro"/>
</dbReference>
<keyword evidence="7 9" id="KW-0472">Membrane</keyword>
<keyword evidence="8 9" id="KW-0012">Acyltransferase</keyword>
<feature type="transmembrane region" description="Helical" evidence="12">
    <location>
        <begin position="426"/>
        <end position="449"/>
    </location>
</feature>
<feature type="transmembrane region" description="Helical" evidence="12">
    <location>
        <begin position="57"/>
        <end position="79"/>
    </location>
</feature>
<feature type="transmembrane region" description="Helical" evidence="12">
    <location>
        <begin position="247"/>
        <end position="270"/>
    </location>
</feature>
<evidence type="ECO:0000313" key="14">
    <source>
        <dbReference type="WBParaSite" id="ACRNAN_Path_242.g906.t1"/>
    </source>
</evidence>
<comment type="subcellular location">
    <subcellularLocation>
        <location evidence="1 9">Endoplasmic reticulum membrane</location>
        <topology evidence="1 9">Multi-pass membrane protein</topology>
    </subcellularLocation>
</comment>
<dbReference type="PANTHER" id="PTHR10408">
    <property type="entry name" value="STEROL O-ACYLTRANSFERASE"/>
    <property type="match status" value="1"/>
</dbReference>
<dbReference type="PANTHER" id="PTHR10408:SF8">
    <property type="entry name" value="O-ACYLTRANSFERASE"/>
    <property type="match status" value="1"/>
</dbReference>
<proteinExistence type="inferred from homology"/>
<dbReference type="InterPro" id="IPR014371">
    <property type="entry name" value="Oat_ACAT_DAG_ARE"/>
</dbReference>
<feature type="transmembrane region" description="Helical" evidence="12">
    <location>
        <begin position="140"/>
        <end position="159"/>
    </location>
</feature>
<dbReference type="AlphaFoldDB" id="A0A914C494"/>
<sequence length="472" mass="56073">MDIEDPYSPKTLEPKIEKEEPPQESPPPERKTIIFKEKEFKIRPSLLTTYFEGNAGIVFNIFVALFLLLTLGTMTKDVLYNKNPFYHCWLILWNFEKLPLVLLFWCGMFISTIIFPYAGLKLWAHIASKNVSIWTELPYLAGYIAYLMCLFYFPLKFLFYMKLNSACSFVITCENTRLIMKVHGFVRENIPKGVQRKLELSQGILVVNPGKTQSWPSVEQFIYYMFCPSFLYRDSYPRLSTRDWRIVIKYLIQCLTCIYYTNLIFINFIYPVFEPIDYKTVSWKFMVYSIFPSIIPGGVCLILLFFGLLHCWLNMFSEAMFFGDRLFYSNWWSSKNMAEYYRNWNLVVHEWLYAYVYRDISTLVGGKRGRAIAQIVVFFLSAVIHEYWFGVALRMFYPIMFVLYFILGGMFFSVSHMIREPYMWNIAMWFNLLIGTGMFIACYATEWYARQRCPSIFENQLIDLLVPRIWTC</sequence>
<keyword evidence="3 9" id="KW-0808">Transferase</keyword>
<feature type="region of interest" description="Disordered" evidence="11">
    <location>
        <begin position="1"/>
        <end position="29"/>
    </location>
</feature>
<accession>A0A914C494</accession>
<keyword evidence="4 12" id="KW-0812">Transmembrane</keyword>
<evidence type="ECO:0000256" key="1">
    <source>
        <dbReference type="ARBA" id="ARBA00004477"/>
    </source>
</evidence>
<comment type="similarity">
    <text evidence="2 9">Belongs to the membrane-bound acyltransferase family. Sterol o-acyltransferase subfamily.</text>
</comment>
<evidence type="ECO:0000256" key="8">
    <source>
        <dbReference type="ARBA" id="ARBA00023315"/>
    </source>
</evidence>
<feature type="transmembrane region" description="Helical" evidence="12">
    <location>
        <begin position="100"/>
        <end position="120"/>
    </location>
</feature>